<gene>
    <name evidence="5" type="ORF">ABT272_10120</name>
</gene>
<dbReference type="InterPro" id="IPR001303">
    <property type="entry name" value="Aldolase_II/adducin_N"/>
</dbReference>
<dbReference type="Gene3D" id="3.40.225.10">
    <property type="entry name" value="Class II aldolase/adducin N-terminal domain"/>
    <property type="match status" value="1"/>
</dbReference>
<dbReference type="PANTHER" id="PTHR22789:SF0">
    <property type="entry name" value="3-OXO-TETRONATE 4-PHOSPHATE DECARBOXYLASE-RELATED"/>
    <property type="match status" value="1"/>
</dbReference>
<dbReference type="RefSeq" id="WP_352063328.1">
    <property type="nucleotide sequence ID" value="NZ_JBEOYA010000009.1"/>
</dbReference>
<protein>
    <submittedName>
        <fullName evidence="5">Class II aldolase/adducin family protein</fullName>
    </submittedName>
</protein>
<feature type="domain" description="Class II aldolase/adducin N-terminal" evidence="4">
    <location>
        <begin position="15"/>
        <end position="210"/>
    </location>
</feature>
<dbReference type="EMBL" id="JBEPAZ010000006">
    <property type="protein sequence ID" value="MER6428088.1"/>
    <property type="molecule type" value="Genomic_DNA"/>
</dbReference>
<dbReference type="Proteomes" id="UP001470023">
    <property type="component" value="Unassembled WGS sequence"/>
</dbReference>
<evidence type="ECO:0000313" key="6">
    <source>
        <dbReference type="Proteomes" id="UP001470023"/>
    </source>
</evidence>
<dbReference type="SUPFAM" id="SSF53639">
    <property type="entry name" value="AraD/HMP-PK domain-like"/>
    <property type="match status" value="1"/>
</dbReference>
<dbReference type="SMART" id="SM01007">
    <property type="entry name" value="Aldolase_II"/>
    <property type="match status" value="1"/>
</dbReference>
<dbReference type="Pfam" id="PF00596">
    <property type="entry name" value="Aldolase_II"/>
    <property type="match status" value="1"/>
</dbReference>
<reference evidence="5 6" key="1">
    <citation type="submission" date="2024-06" db="EMBL/GenBank/DDBJ databases">
        <title>The Natural Products Discovery Center: Release of the First 8490 Sequenced Strains for Exploring Actinobacteria Biosynthetic Diversity.</title>
        <authorList>
            <person name="Kalkreuter E."/>
            <person name="Kautsar S.A."/>
            <person name="Yang D."/>
            <person name="Bader C.D."/>
            <person name="Teijaro C.N."/>
            <person name="Fluegel L."/>
            <person name="Davis C.M."/>
            <person name="Simpson J.R."/>
            <person name="Lauterbach L."/>
            <person name="Steele A.D."/>
            <person name="Gui C."/>
            <person name="Meng S."/>
            <person name="Li G."/>
            <person name="Viehrig K."/>
            <person name="Ye F."/>
            <person name="Su P."/>
            <person name="Kiefer A.F."/>
            <person name="Nichols A."/>
            <person name="Cepeda A.J."/>
            <person name="Yan W."/>
            <person name="Fan B."/>
            <person name="Jiang Y."/>
            <person name="Adhikari A."/>
            <person name="Zheng C.-J."/>
            <person name="Schuster L."/>
            <person name="Cowan T.M."/>
            <person name="Smanski M.J."/>
            <person name="Chevrette M.G."/>
            <person name="De Carvalho L.P.S."/>
            <person name="Shen B."/>
        </authorList>
    </citation>
    <scope>NUCLEOTIDE SEQUENCE [LARGE SCALE GENOMIC DNA]</scope>
    <source>
        <strain evidence="5 6">NPDC001166</strain>
    </source>
</reference>
<evidence type="ECO:0000256" key="3">
    <source>
        <dbReference type="SAM" id="MobiDB-lite"/>
    </source>
</evidence>
<feature type="region of interest" description="Disordered" evidence="3">
    <location>
        <begin position="113"/>
        <end position="139"/>
    </location>
</feature>
<proteinExistence type="predicted"/>
<organism evidence="5 6">
    <name type="scientific">Streptomyces sp. 900105245</name>
    <dbReference type="NCBI Taxonomy" id="3154379"/>
    <lineage>
        <taxon>Bacteria</taxon>
        <taxon>Bacillati</taxon>
        <taxon>Actinomycetota</taxon>
        <taxon>Actinomycetes</taxon>
        <taxon>Kitasatosporales</taxon>
        <taxon>Streptomycetaceae</taxon>
        <taxon>Streptomyces</taxon>
    </lineage>
</organism>
<sequence>MKPLYLREDTERQRERLAVTVRRLHRSGWMPGTSGSLSLRSGDAVLITAQDLDKGRADARDTVLVDPSEGLPLLGETEWPCAEAPVHLALHGYLPDCETVVHVRAAGGTAPDALDAGAGDGGAGHAGPPAAEPHLRSGPAGFTPMVLPDPPERLDPGRTADAVRAVLGGTAAGAPPALLVAGLGVFTWGRDLGEALAALDRVEEGSRPPLGSGAGVPDPAGWAR</sequence>
<keyword evidence="6" id="KW-1185">Reference proteome</keyword>
<keyword evidence="1" id="KW-0479">Metal-binding</keyword>
<keyword evidence="2" id="KW-0456">Lyase</keyword>
<evidence type="ECO:0000256" key="1">
    <source>
        <dbReference type="ARBA" id="ARBA00022723"/>
    </source>
</evidence>
<accession>A0ABV1U2Y5</accession>
<name>A0ABV1U2Y5_9ACTN</name>
<evidence type="ECO:0000256" key="2">
    <source>
        <dbReference type="ARBA" id="ARBA00023239"/>
    </source>
</evidence>
<dbReference type="InterPro" id="IPR050197">
    <property type="entry name" value="Aldolase_class_II_sugar_metab"/>
</dbReference>
<evidence type="ECO:0000313" key="5">
    <source>
        <dbReference type="EMBL" id="MER6428088.1"/>
    </source>
</evidence>
<dbReference type="PANTHER" id="PTHR22789">
    <property type="entry name" value="FUCULOSE PHOSPHATE ALDOLASE"/>
    <property type="match status" value="1"/>
</dbReference>
<evidence type="ECO:0000259" key="4">
    <source>
        <dbReference type="SMART" id="SM01007"/>
    </source>
</evidence>
<comment type="caution">
    <text evidence="5">The sequence shown here is derived from an EMBL/GenBank/DDBJ whole genome shotgun (WGS) entry which is preliminary data.</text>
</comment>
<feature type="region of interest" description="Disordered" evidence="3">
    <location>
        <begin position="204"/>
        <end position="224"/>
    </location>
</feature>
<dbReference type="InterPro" id="IPR036409">
    <property type="entry name" value="Aldolase_II/adducin_N_sf"/>
</dbReference>